<dbReference type="EMBL" id="LCAH01000017">
    <property type="protein sequence ID" value="KKR86226.1"/>
    <property type="molecule type" value="Genomic_DNA"/>
</dbReference>
<evidence type="ECO:0000256" key="5">
    <source>
        <dbReference type="PIRSR" id="PIRSR001359-2"/>
    </source>
</evidence>
<feature type="active site" description="Proton donor" evidence="4">
    <location>
        <position position="81"/>
    </location>
</feature>
<evidence type="ECO:0000256" key="1">
    <source>
        <dbReference type="ARBA" id="ARBA00022723"/>
    </source>
</evidence>
<evidence type="ECO:0000313" key="7">
    <source>
        <dbReference type="EMBL" id="KKR86226.1"/>
    </source>
</evidence>
<dbReference type="InterPro" id="IPR000771">
    <property type="entry name" value="FBA_II"/>
</dbReference>
<dbReference type="InterPro" id="IPR011289">
    <property type="entry name" value="Fruc_bis_ald_class-2"/>
</dbReference>
<dbReference type="SUPFAM" id="SSF51569">
    <property type="entry name" value="Aldolase"/>
    <property type="match status" value="1"/>
</dbReference>
<dbReference type="PANTHER" id="PTHR30304">
    <property type="entry name" value="D-TAGATOSE-1,6-BISPHOSPHATE ALDOLASE"/>
    <property type="match status" value="1"/>
</dbReference>
<dbReference type="NCBIfam" id="TIGR00167">
    <property type="entry name" value="cbbA"/>
    <property type="match status" value="1"/>
</dbReference>
<dbReference type="InterPro" id="IPR013785">
    <property type="entry name" value="Aldolase_TIM"/>
</dbReference>
<evidence type="ECO:0000256" key="4">
    <source>
        <dbReference type="PIRSR" id="PIRSR001359-1"/>
    </source>
</evidence>
<keyword evidence="1 6" id="KW-0479">Metal-binding</keyword>
<protein>
    <submittedName>
        <fullName evidence="7">Fructose-1,6-bisphosphate aldolase, class II</fullName>
    </submittedName>
</protein>
<reference evidence="7 8" key="1">
    <citation type="journal article" date="2015" name="Nature">
        <title>rRNA introns, odd ribosomes, and small enigmatic genomes across a large radiation of phyla.</title>
        <authorList>
            <person name="Brown C.T."/>
            <person name="Hug L.A."/>
            <person name="Thomas B.C."/>
            <person name="Sharon I."/>
            <person name="Castelle C.J."/>
            <person name="Singh A."/>
            <person name="Wilkins M.J."/>
            <person name="Williams K.H."/>
            <person name="Banfield J.F."/>
        </authorList>
    </citation>
    <scope>NUCLEOTIDE SEQUENCE [LARGE SCALE GENOMIC DNA]</scope>
</reference>
<dbReference type="Pfam" id="PF01116">
    <property type="entry name" value="F_bP_aldolase"/>
    <property type="match status" value="1"/>
</dbReference>
<dbReference type="Gene3D" id="3.20.20.70">
    <property type="entry name" value="Aldolase class I"/>
    <property type="match status" value="1"/>
</dbReference>
<dbReference type="NCBIfam" id="TIGR01859">
    <property type="entry name" value="fruc_bis_ald"/>
    <property type="match status" value="1"/>
</dbReference>
<dbReference type="Proteomes" id="UP000034616">
    <property type="component" value="Unassembled WGS sequence"/>
</dbReference>
<feature type="binding site" evidence="6">
    <location>
        <position position="134"/>
    </location>
    <ligand>
        <name>Zn(2+)</name>
        <dbReference type="ChEBI" id="CHEBI:29105"/>
        <label>2</label>
    </ligand>
</feature>
<gene>
    <name evidence="7" type="ORF">UU35_C0017G0022</name>
</gene>
<dbReference type="GO" id="GO:0008270">
    <property type="term" value="F:zinc ion binding"/>
    <property type="evidence" value="ECO:0007669"/>
    <property type="project" value="InterPro"/>
</dbReference>
<dbReference type="AlphaFoldDB" id="A0A0G0UFM7"/>
<comment type="caution">
    <text evidence="7">The sequence shown here is derived from an EMBL/GenBank/DDBJ whole genome shotgun (WGS) entry which is preliminary data.</text>
</comment>
<accession>A0A0G0UFM7</accession>
<evidence type="ECO:0000256" key="3">
    <source>
        <dbReference type="ARBA" id="ARBA00023239"/>
    </source>
</evidence>
<feature type="binding site" evidence="6">
    <location>
        <position position="104"/>
    </location>
    <ligand>
        <name>Zn(2+)</name>
        <dbReference type="ChEBI" id="CHEBI:29105"/>
        <label>2</label>
    </ligand>
</feature>
<feature type="binding site" evidence="5">
    <location>
        <begin position="253"/>
        <end position="256"/>
    </location>
    <ligand>
        <name>dihydroxyacetone phosphate</name>
        <dbReference type="ChEBI" id="CHEBI:57642"/>
    </ligand>
</feature>
<dbReference type="InterPro" id="IPR050246">
    <property type="entry name" value="Class_II_FBP_aldolase"/>
</dbReference>
<keyword evidence="3" id="KW-0456">Lyase</keyword>
<dbReference type="PATRIC" id="fig|1618985.3.peg.963"/>
<proteinExistence type="predicted"/>
<dbReference type="PANTHER" id="PTHR30304:SF0">
    <property type="entry name" value="D-TAGATOSE-1,6-BISPHOSPHATE ALDOLASE SUBUNIT GATY-RELATED"/>
    <property type="match status" value="1"/>
</dbReference>
<feature type="binding site" evidence="6">
    <location>
        <position position="210"/>
    </location>
    <ligand>
        <name>Zn(2+)</name>
        <dbReference type="ChEBI" id="CHEBI:29105"/>
        <label>1</label>
        <note>catalytic</note>
    </ligand>
</feature>
<feature type="binding site" evidence="5">
    <location>
        <begin position="211"/>
        <end position="213"/>
    </location>
    <ligand>
        <name>dihydroxyacetone phosphate</name>
        <dbReference type="ChEBI" id="CHEBI:57642"/>
    </ligand>
</feature>
<name>A0A0G0UFM7_9BACT</name>
<dbReference type="CDD" id="cd00947">
    <property type="entry name" value="TBP_aldolase_IIB"/>
    <property type="match status" value="1"/>
</dbReference>
<dbReference type="GO" id="GO:0006096">
    <property type="term" value="P:glycolytic process"/>
    <property type="evidence" value="ECO:0007669"/>
    <property type="project" value="InterPro"/>
</dbReference>
<evidence type="ECO:0000313" key="8">
    <source>
        <dbReference type="Proteomes" id="UP000034616"/>
    </source>
</evidence>
<evidence type="ECO:0000256" key="6">
    <source>
        <dbReference type="PIRSR" id="PIRSR001359-3"/>
    </source>
</evidence>
<keyword evidence="2 6" id="KW-0862">Zinc</keyword>
<dbReference type="GO" id="GO:0004332">
    <property type="term" value="F:fructose-bisphosphate aldolase activity"/>
    <property type="evidence" value="ECO:0007669"/>
    <property type="project" value="InterPro"/>
</dbReference>
<feature type="binding site" evidence="5">
    <location>
        <position position="181"/>
    </location>
    <ligand>
        <name>dihydroxyacetone phosphate</name>
        <dbReference type="ChEBI" id="CHEBI:57642"/>
    </ligand>
</feature>
<dbReference type="PIRSF" id="PIRSF001359">
    <property type="entry name" value="F_bP_aldolase_II"/>
    <property type="match status" value="1"/>
</dbReference>
<sequence length="307" mass="33212">MLVSLKNVLQTASRRGYAVGAFNVNNLEMIQAVIAAAEAEHAPVILQTSEGAISYAGMEELGILVHLAANRTRLPVVFHLDHGKNEELVKEAIKSGLYTSVMYDGSAHPLEENIRRTKRIVALARPHGISVEAELGAIAGIEDFVSVTERNAHFTDPTQAARFVRETGCDALAIAIGTSHGAYKFHGASRLDFVRLEKIRGVVHVPLVLHGASGVPSAIKKQCLAFGCEIEEAKGVSDASIRKAVSLGICKVNIDTDLRIAFDAGVRKFLAEHPKVIDPREILKPAKELMTKVVQQKMKLLGCNEKG</sequence>
<comment type="cofactor">
    <cofactor evidence="6">
        <name>Zn(2+)</name>
        <dbReference type="ChEBI" id="CHEBI:29105"/>
    </cofactor>
    <text evidence="6">Binds 2 Zn(2+) ions per subunit. One is catalytic and the other provides a structural contribution.</text>
</comment>
<dbReference type="GO" id="GO:0030388">
    <property type="term" value="P:fructose 1,6-bisphosphate metabolic process"/>
    <property type="evidence" value="ECO:0007669"/>
    <property type="project" value="InterPro"/>
</dbReference>
<organism evidence="7 8">
    <name type="scientific">Candidatus Uhrbacteria bacterium GW2011_GWC2_41_11</name>
    <dbReference type="NCBI Taxonomy" id="1618985"/>
    <lineage>
        <taxon>Bacteria</taxon>
        <taxon>Candidatus Uhriibacteriota</taxon>
    </lineage>
</organism>
<evidence type="ECO:0000256" key="2">
    <source>
        <dbReference type="ARBA" id="ARBA00022833"/>
    </source>
</evidence>
<feature type="binding site" evidence="6">
    <location>
        <position position="82"/>
    </location>
    <ligand>
        <name>Zn(2+)</name>
        <dbReference type="ChEBI" id="CHEBI:29105"/>
        <label>1</label>
        <note>catalytic</note>
    </ligand>
</feature>
<feature type="binding site" evidence="6">
    <location>
        <position position="180"/>
    </location>
    <ligand>
        <name>Zn(2+)</name>
        <dbReference type="ChEBI" id="CHEBI:29105"/>
        <label>1</label>
        <note>catalytic</note>
    </ligand>
</feature>